<gene>
    <name evidence="3" type="ORF">F53441_11611</name>
</gene>
<dbReference type="Gene3D" id="3.30.70.100">
    <property type="match status" value="1"/>
</dbReference>
<reference evidence="3" key="1">
    <citation type="submission" date="2020-01" db="EMBL/GenBank/DDBJ databases">
        <title>Identification and distribution of gene clusters putatively required for synthesis of sphingolipid metabolism inhibitors in phylogenetically diverse species of the filamentous fungus Fusarium.</title>
        <authorList>
            <person name="Kim H.-S."/>
            <person name="Busman M."/>
            <person name="Brown D.W."/>
            <person name="Divon H."/>
            <person name="Uhlig S."/>
            <person name="Proctor R.H."/>
        </authorList>
    </citation>
    <scope>NUCLEOTIDE SEQUENCE</scope>
    <source>
        <strain evidence="3">NRRL 53441</strain>
    </source>
</reference>
<comment type="similarity">
    <text evidence="1">Belongs to the tpcK family.</text>
</comment>
<name>A0A8H4NZ82_9HYPO</name>
<dbReference type="GO" id="GO:0016491">
    <property type="term" value="F:oxidoreductase activity"/>
    <property type="evidence" value="ECO:0007669"/>
    <property type="project" value="InterPro"/>
</dbReference>
<evidence type="ECO:0000313" key="3">
    <source>
        <dbReference type="EMBL" id="KAF4442967.1"/>
    </source>
</evidence>
<comment type="caution">
    <text evidence="3">The sequence shown here is derived from an EMBL/GenBank/DDBJ whole genome shotgun (WGS) entry which is preliminary data.</text>
</comment>
<dbReference type="SUPFAM" id="SSF54909">
    <property type="entry name" value="Dimeric alpha+beta barrel"/>
    <property type="match status" value="1"/>
</dbReference>
<dbReference type="OrthoDB" id="5340195at2759"/>
<dbReference type="AlphaFoldDB" id="A0A8H4NZ82"/>
<protein>
    <recommendedName>
        <fullName evidence="2">EthD domain-containing protein</fullName>
    </recommendedName>
</protein>
<organism evidence="3 4">
    <name type="scientific">Fusarium austroafricanum</name>
    <dbReference type="NCBI Taxonomy" id="2364996"/>
    <lineage>
        <taxon>Eukaryota</taxon>
        <taxon>Fungi</taxon>
        <taxon>Dikarya</taxon>
        <taxon>Ascomycota</taxon>
        <taxon>Pezizomycotina</taxon>
        <taxon>Sordariomycetes</taxon>
        <taxon>Hypocreomycetidae</taxon>
        <taxon>Hypocreales</taxon>
        <taxon>Nectriaceae</taxon>
        <taxon>Fusarium</taxon>
        <taxon>Fusarium concolor species complex</taxon>
    </lineage>
</organism>
<accession>A0A8H4NZ82</accession>
<proteinExistence type="inferred from homology"/>
<evidence type="ECO:0000313" key="4">
    <source>
        <dbReference type="Proteomes" id="UP000605986"/>
    </source>
</evidence>
<keyword evidence="4" id="KW-1185">Reference proteome</keyword>
<dbReference type="EMBL" id="JAADJG010000584">
    <property type="protein sequence ID" value="KAF4442967.1"/>
    <property type="molecule type" value="Genomic_DNA"/>
</dbReference>
<dbReference type="InterPro" id="IPR009799">
    <property type="entry name" value="EthD_dom"/>
</dbReference>
<evidence type="ECO:0000256" key="1">
    <source>
        <dbReference type="ARBA" id="ARBA00005986"/>
    </source>
</evidence>
<feature type="domain" description="EthD" evidence="2">
    <location>
        <begin position="15"/>
        <end position="109"/>
    </location>
</feature>
<dbReference type="Proteomes" id="UP000605986">
    <property type="component" value="Unassembled WGS sequence"/>
</dbReference>
<sequence length="265" mass="29482">MPYIKQIVAVRRRGGLTRKEFFDYHFQVHGKLTQGPSPEATPSKYFQTHIEDAAYKPQQDQVPNANPWWAFSDDVIELYFQSEDHLNSVYGSEHVRKVVGPDGANFSDFGAALPITVQERNVPIQGASLGDIDPLVGSSAALYFISTANIDVGGLIVGFADCLQQFASSQVRSLVANTPADLRVDTDAYFRSNPNRPKFNLIFSVLLHGKEGLSDVRKAQTHFEEVFGSDIQLENTWIAFGQRGLVFDQDNSIQVCDYAPSVLTY</sequence>
<dbReference type="InterPro" id="IPR011008">
    <property type="entry name" value="Dimeric_a/b-barrel"/>
</dbReference>
<dbReference type="Pfam" id="PF07110">
    <property type="entry name" value="EthD"/>
    <property type="match status" value="1"/>
</dbReference>
<evidence type="ECO:0000259" key="2">
    <source>
        <dbReference type="Pfam" id="PF07110"/>
    </source>
</evidence>